<protein>
    <submittedName>
        <fullName evidence="2">Uncharacterized protein</fullName>
    </submittedName>
</protein>
<feature type="compositionally biased region" description="Basic and acidic residues" evidence="1">
    <location>
        <begin position="165"/>
        <end position="177"/>
    </location>
</feature>
<accession>A0AAV4GF41</accession>
<name>A0AAV4GF41_9GAST</name>
<feature type="region of interest" description="Disordered" evidence="1">
    <location>
        <begin position="156"/>
        <end position="182"/>
    </location>
</feature>
<reference evidence="2 3" key="1">
    <citation type="journal article" date="2021" name="Elife">
        <title>Chloroplast acquisition without the gene transfer in kleptoplastic sea slugs, Plakobranchus ocellatus.</title>
        <authorList>
            <person name="Maeda T."/>
            <person name="Takahashi S."/>
            <person name="Yoshida T."/>
            <person name="Shimamura S."/>
            <person name="Takaki Y."/>
            <person name="Nagai Y."/>
            <person name="Toyoda A."/>
            <person name="Suzuki Y."/>
            <person name="Arimoto A."/>
            <person name="Ishii H."/>
            <person name="Satoh N."/>
            <person name="Nishiyama T."/>
            <person name="Hasebe M."/>
            <person name="Maruyama T."/>
            <person name="Minagawa J."/>
            <person name="Obokata J."/>
            <person name="Shigenobu S."/>
        </authorList>
    </citation>
    <scope>NUCLEOTIDE SEQUENCE [LARGE SCALE GENOMIC DNA]</scope>
</reference>
<sequence>MLLRQLEGPGATLTSGRSKPLGRIVSTSAVLGPAGWKRRSKRDKTGRGWARPGQPGSLSDSLQEKDRPAIFAPGYGRSRPHRLEPIHSVKSLDGKREGSELQGVHGSFGLFLPEHMEFLAQYQAYTNTRKLLENQGFFDTGLDHKKLAGEHFGFNQQEQLLSPPETREKNSDQHEVDFSSEVAEAGQKVRLCDKRTNRVS</sequence>
<dbReference type="Proteomes" id="UP000762676">
    <property type="component" value="Unassembled WGS sequence"/>
</dbReference>
<dbReference type="AlphaFoldDB" id="A0AAV4GF41"/>
<evidence type="ECO:0000313" key="3">
    <source>
        <dbReference type="Proteomes" id="UP000762676"/>
    </source>
</evidence>
<evidence type="ECO:0000313" key="2">
    <source>
        <dbReference type="EMBL" id="GFR83256.1"/>
    </source>
</evidence>
<gene>
    <name evidence="2" type="ORF">ElyMa_004119200</name>
</gene>
<comment type="caution">
    <text evidence="2">The sequence shown here is derived from an EMBL/GenBank/DDBJ whole genome shotgun (WGS) entry which is preliminary data.</text>
</comment>
<feature type="region of interest" description="Disordered" evidence="1">
    <location>
        <begin position="33"/>
        <end position="65"/>
    </location>
</feature>
<dbReference type="EMBL" id="BMAT01008371">
    <property type="protein sequence ID" value="GFR83256.1"/>
    <property type="molecule type" value="Genomic_DNA"/>
</dbReference>
<evidence type="ECO:0000256" key="1">
    <source>
        <dbReference type="SAM" id="MobiDB-lite"/>
    </source>
</evidence>
<organism evidence="2 3">
    <name type="scientific">Elysia marginata</name>
    <dbReference type="NCBI Taxonomy" id="1093978"/>
    <lineage>
        <taxon>Eukaryota</taxon>
        <taxon>Metazoa</taxon>
        <taxon>Spiralia</taxon>
        <taxon>Lophotrochozoa</taxon>
        <taxon>Mollusca</taxon>
        <taxon>Gastropoda</taxon>
        <taxon>Heterobranchia</taxon>
        <taxon>Euthyneura</taxon>
        <taxon>Panpulmonata</taxon>
        <taxon>Sacoglossa</taxon>
        <taxon>Placobranchoidea</taxon>
        <taxon>Plakobranchidae</taxon>
        <taxon>Elysia</taxon>
    </lineage>
</organism>
<keyword evidence="3" id="KW-1185">Reference proteome</keyword>
<feature type="region of interest" description="Disordered" evidence="1">
    <location>
        <begin position="1"/>
        <end position="20"/>
    </location>
</feature>
<proteinExistence type="predicted"/>